<keyword evidence="1" id="KW-1133">Transmembrane helix</keyword>
<proteinExistence type="predicted"/>
<reference evidence="2" key="1">
    <citation type="submission" date="2020-08" db="EMBL/GenBank/DDBJ databases">
        <title>Genome public.</title>
        <authorList>
            <person name="Liu C."/>
            <person name="Sun Q."/>
        </authorList>
    </citation>
    <scope>NUCLEOTIDE SEQUENCE</scope>
    <source>
        <strain evidence="2">NSJ-40</strain>
    </source>
</reference>
<dbReference type="Proteomes" id="UP000651482">
    <property type="component" value="Unassembled WGS sequence"/>
</dbReference>
<keyword evidence="1" id="KW-0472">Membrane</keyword>
<dbReference type="EMBL" id="JACRSN010000003">
    <property type="protein sequence ID" value="MBC8532997.1"/>
    <property type="molecule type" value="Genomic_DNA"/>
</dbReference>
<dbReference type="PANTHER" id="PTHR31446:SF29">
    <property type="entry name" value="ACID PHOSPHATASE_VANADIUM-DEPENDENT HALOPEROXIDASE-RELATED PROTEIN"/>
    <property type="match status" value="1"/>
</dbReference>
<sequence length="138" mass="14747">MHIILSALAAWAIAQGLKIVIGFAKTKKWDWRLLTASGGMPSSHTALVVATSCRVGMLEGFESTAFAVCVVLSMIVMYDAVNVRQSVGVQAKKLNQILETFRKSGHLDEDGVKEILGHTPLQVAGGFVIGLLVGLVEL</sequence>
<accession>A0A926HMC6</accession>
<evidence type="ECO:0000256" key="1">
    <source>
        <dbReference type="SAM" id="Phobius"/>
    </source>
</evidence>
<keyword evidence="3" id="KW-1185">Reference proteome</keyword>
<dbReference type="RefSeq" id="WP_249318275.1">
    <property type="nucleotide sequence ID" value="NZ_JACRSN010000003.1"/>
</dbReference>
<organism evidence="2 3">
    <name type="scientific">Yeguia hominis</name>
    <dbReference type="NCBI Taxonomy" id="2763662"/>
    <lineage>
        <taxon>Bacteria</taxon>
        <taxon>Bacillati</taxon>
        <taxon>Bacillota</taxon>
        <taxon>Clostridia</taxon>
        <taxon>Eubacteriales</taxon>
        <taxon>Yeguiaceae</taxon>
        <taxon>Yeguia</taxon>
    </lineage>
</organism>
<evidence type="ECO:0000313" key="2">
    <source>
        <dbReference type="EMBL" id="MBC8532997.1"/>
    </source>
</evidence>
<keyword evidence="1" id="KW-0812">Transmembrane</keyword>
<evidence type="ECO:0000313" key="3">
    <source>
        <dbReference type="Proteomes" id="UP000651482"/>
    </source>
</evidence>
<dbReference type="AlphaFoldDB" id="A0A926HMC6"/>
<protein>
    <submittedName>
        <fullName evidence="2">Divergent PAP2 family protein</fullName>
    </submittedName>
</protein>
<gene>
    <name evidence="2" type="ORF">IAG03_03065</name>
</gene>
<comment type="caution">
    <text evidence="2">The sequence shown here is derived from an EMBL/GenBank/DDBJ whole genome shotgun (WGS) entry which is preliminary data.</text>
</comment>
<dbReference type="Pfam" id="PF02681">
    <property type="entry name" value="DUF212"/>
    <property type="match status" value="1"/>
</dbReference>
<name>A0A926HMC6_9FIRM</name>
<feature type="transmembrane region" description="Helical" evidence="1">
    <location>
        <begin position="64"/>
        <end position="83"/>
    </location>
</feature>
<dbReference type="InterPro" id="IPR003832">
    <property type="entry name" value="DUF212"/>
</dbReference>
<dbReference type="PANTHER" id="PTHR31446">
    <property type="entry name" value="ACID PHOSPHATASE/VANADIUM-DEPENDENT HALOPEROXIDASE-RELATED PROTEIN"/>
    <property type="match status" value="1"/>
</dbReference>